<gene>
    <name evidence="1" type="ORF">H8S34_08260</name>
</gene>
<keyword evidence="2" id="KW-1185">Reference proteome</keyword>
<evidence type="ECO:0000313" key="2">
    <source>
        <dbReference type="Proteomes" id="UP000660021"/>
    </source>
</evidence>
<reference evidence="1 2" key="1">
    <citation type="submission" date="2020-08" db="EMBL/GenBank/DDBJ databases">
        <title>Genome public.</title>
        <authorList>
            <person name="Liu C."/>
            <person name="Sun Q."/>
        </authorList>
    </citation>
    <scope>NUCLEOTIDE SEQUENCE [LARGE SCALE GENOMIC DNA]</scope>
    <source>
        <strain evidence="1 2">New-38</strain>
    </source>
</reference>
<dbReference type="Proteomes" id="UP000660021">
    <property type="component" value="Unassembled WGS sequence"/>
</dbReference>
<accession>A0ABR7HTI9</accession>
<dbReference type="RefSeq" id="WP_186963694.1">
    <property type="nucleotide sequence ID" value="NZ_JACOPR010000004.1"/>
</dbReference>
<dbReference type="EMBL" id="JACOPR010000004">
    <property type="protein sequence ID" value="MBC5730823.1"/>
    <property type="molecule type" value="Genomic_DNA"/>
</dbReference>
<organism evidence="1 2">
    <name type="scientific">Pseudoflavonifractor hominis</name>
    <dbReference type="NCBI Taxonomy" id="2763059"/>
    <lineage>
        <taxon>Bacteria</taxon>
        <taxon>Bacillati</taxon>
        <taxon>Bacillota</taxon>
        <taxon>Clostridia</taxon>
        <taxon>Eubacteriales</taxon>
        <taxon>Oscillospiraceae</taxon>
        <taxon>Pseudoflavonifractor</taxon>
    </lineage>
</organism>
<protein>
    <submittedName>
        <fullName evidence="1">Uncharacterized protein</fullName>
    </submittedName>
</protein>
<evidence type="ECO:0000313" key="1">
    <source>
        <dbReference type="EMBL" id="MBC5730823.1"/>
    </source>
</evidence>
<proteinExistence type="predicted"/>
<sequence length="129" mass="14739">MLLIPKSPPGSWEGVRKYWIAWYVRPPAETIATLARAVRVRRRLCITLTLMLLVNQQAVKPKSCIGGLQDHSVHGKTDHGVVVIDAHGMLRRQLIRLFHTFRNAFDKTCLVWKYLQLLSSSAIFAGNRY</sequence>
<comment type="caution">
    <text evidence="1">The sequence shown here is derived from an EMBL/GenBank/DDBJ whole genome shotgun (WGS) entry which is preliminary data.</text>
</comment>
<name>A0ABR7HTI9_9FIRM</name>